<dbReference type="InterPro" id="IPR036259">
    <property type="entry name" value="MFS_trans_sf"/>
</dbReference>
<evidence type="ECO:0000256" key="4">
    <source>
        <dbReference type="SAM" id="Phobius"/>
    </source>
</evidence>
<dbReference type="PANTHER" id="PTHR23121">
    <property type="entry name" value="SODIUM-DEPENDENT GLUCOSE TRANSPORTER 1"/>
    <property type="match status" value="1"/>
</dbReference>
<keyword evidence="1 4" id="KW-0812">Transmembrane</keyword>
<feature type="transmembrane region" description="Helical" evidence="4">
    <location>
        <begin position="20"/>
        <end position="38"/>
    </location>
</feature>
<evidence type="ECO:0000313" key="6">
    <source>
        <dbReference type="Proteomes" id="UP000031599"/>
    </source>
</evidence>
<dbReference type="PANTHER" id="PTHR23121:SF9">
    <property type="entry name" value="SODIUM-DEPENDENT GLUCOSE TRANSPORTER 1"/>
    <property type="match status" value="1"/>
</dbReference>
<proteinExistence type="predicted"/>
<feature type="transmembrane region" description="Helical" evidence="4">
    <location>
        <begin position="132"/>
        <end position="150"/>
    </location>
</feature>
<dbReference type="Pfam" id="PF07690">
    <property type="entry name" value="MFS_1"/>
    <property type="match status" value="1"/>
</dbReference>
<gene>
    <name evidence="5" type="ORF">DB30_06555</name>
</gene>
<feature type="transmembrane region" description="Helical" evidence="4">
    <location>
        <begin position="176"/>
        <end position="197"/>
    </location>
</feature>
<evidence type="ECO:0000313" key="5">
    <source>
        <dbReference type="EMBL" id="KIG18944.1"/>
    </source>
</evidence>
<sequence length="352" mass="36514">MLGPTLPALAAQTRSDPDALGILFAARSLGYLLASLVVGRIYDRRTAHPILVGALLVIAAGLAAVPLVPTRIGLVGLFLLLGSAQGVLDVGNNMMLARVQGARIAPYMSALHCCYGVGALLAPLVVGASSSVAWGYWWLALAIVPFAVGVSSTRSPTQTEPVTTEPSSPARADSRLIGLLVAWFVLCQGAEAGFAGWSFTVATRSGFDQDAATKLVSSFWAAFTLARVLTIPLAARVRPQTLLTIDLLGAIASVSCLVLIPGETAMWIGTVALGLSLASMFPATLSLASQHMRLDGAVTSTFFVGASLGAMSVPWALGYALALGPRGPLWIILVDLVIAGAVLRAVRTRTRG</sequence>
<feature type="transmembrane region" description="Helical" evidence="4">
    <location>
        <begin position="328"/>
        <end position="346"/>
    </location>
</feature>
<dbReference type="Proteomes" id="UP000031599">
    <property type="component" value="Unassembled WGS sequence"/>
</dbReference>
<name>A0A0C1ZN96_9BACT</name>
<organism evidence="5 6">
    <name type="scientific">Enhygromyxa salina</name>
    <dbReference type="NCBI Taxonomy" id="215803"/>
    <lineage>
        <taxon>Bacteria</taxon>
        <taxon>Pseudomonadati</taxon>
        <taxon>Myxococcota</taxon>
        <taxon>Polyangia</taxon>
        <taxon>Nannocystales</taxon>
        <taxon>Nannocystaceae</taxon>
        <taxon>Enhygromyxa</taxon>
    </lineage>
</organism>
<feature type="transmembrane region" description="Helical" evidence="4">
    <location>
        <begin position="242"/>
        <end position="260"/>
    </location>
</feature>
<evidence type="ECO:0000256" key="2">
    <source>
        <dbReference type="ARBA" id="ARBA00022989"/>
    </source>
</evidence>
<dbReference type="SUPFAM" id="SSF103473">
    <property type="entry name" value="MFS general substrate transporter"/>
    <property type="match status" value="1"/>
</dbReference>
<feature type="transmembrane region" description="Helical" evidence="4">
    <location>
        <begin position="217"/>
        <end position="235"/>
    </location>
</feature>
<feature type="transmembrane region" description="Helical" evidence="4">
    <location>
        <begin position="266"/>
        <end position="288"/>
    </location>
</feature>
<dbReference type="AlphaFoldDB" id="A0A0C1ZN96"/>
<feature type="transmembrane region" description="Helical" evidence="4">
    <location>
        <begin position="300"/>
        <end position="322"/>
    </location>
</feature>
<reference evidence="5 6" key="1">
    <citation type="submission" date="2014-12" db="EMBL/GenBank/DDBJ databases">
        <title>Genome assembly of Enhygromyxa salina DSM 15201.</title>
        <authorList>
            <person name="Sharma G."/>
            <person name="Subramanian S."/>
        </authorList>
    </citation>
    <scope>NUCLEOTIDE SEQUENCE [LARGE SCALE GENOMIC DNA]</scope>
    <source>
        <strain evidence="5 6">DSM 15201</strain>
    </source>
</reference>
<comment type="caution">
    <text evidence="5">The sequence shown here is derived from an EMBL/GenBank/DDBJ whole genome shotgun (WGS) entry which is preliminary data.</text>
</comment>
<protein>
    <submittedName>
        <fullName evidence="5">Major facilitator superfamily MFS_1</fullName>
    </submittedName>
</protein>
<dbReference type="Gene3D" id="1.20.1250.20">
    <property type="entry name" value="MFS general substrate transporter like domains"/>
    <property type="match status" value="2"/>
</dbReference>
<feature type="transmembrane region" description="Helical" evidence="4">
    <location>
        <begin position="104"/>
        <end position="126"/>
    </location>
</feature>
<accession>A0A0C1ZN96</accession>
<evidence type="ECO:0000256" key="3">
    <source>
        <dbReference type="ARBA" id="ARBA00023136"/>
    </source>
</evidence>
<feature type="transmembrane region" description="Helical" evidence="4">
    <location>
        <begin position="74"/>
        <end position="92"/>
    </location>
</feature>
<keyword evidence="3 4" id="KW-0472">Membrane</keyword>
<dbReference type="EMBL" id="JMCC02000007">
    <property type="protein sequence ID" value="KIG18944.1"/>
    <property type="molecule type" value="Genomic_DNA"/>
</dbReference>
<dbReference type="InterPro" id="IPR011701">
    <property type="entry name" value="MFS"/>
</dbReference>
<keyword evidence="2 4" id="KW-1133">Transmembrane helix</keyword>
<evidence type="ECO:0000256" key="1">
    <source>
        <dbReference type="ARBA" id="ARBA00022692"/>
    </source>
</evidence>
<feature type="transmembrane region" description="Helical" evidence="4">
    <location>
        <begin position="50"/>
        <end position="68"/>
    </location>
</feature>
<dbReference type="GO" id="GO:0022857">
    <property type="term" value="F:transmembrane transporter activity"/>
    <property type="evidence" value="ECO:0007669"/>
    <property type="project" value="InterPro"/>
</dbReference>